<dbReference type="AlphaFoldDB" id="A0A484B5M2"/>
<name>A0A484B5M2_DRONA</name>
<proteinExistence type="predicted"/>
<comment type="caution">
    <text evidence="2">The sequence shown here is derived from an EMBL/GenBank/DDBJ whole genome shotgun (WGS) entry which is preliminary data.</text>
</comment>
<feature type="region of interest" description="Disordered" evidence="1">
    <location>
        <begin position="118"/>
        <end position="150"/>
    </location>
</feature>
<feature type="compositionally biased region" description="Low complexity" evidence="1">
    <location>
        <begin position="24"/>
        <end position="35"/>
    </location>
</feature>
<feature type="region of interest" description="Disordered" evidence="1">
    <location>
        <begin position="20"/>
        <end position="76"/>
    </location>
</feature>
<evidence type="ECO:0000313" key="2">
    <source>
        <dbReference type="EMBL" id="TDG44157.1"/>
    </source>
</evidence>
<organism evidence="2 3">
    <name type="scientific">Drosophila navojoa</name>
    <name type="common">Fruit fly</name>
    <dbReference type="NCBI Taxonomy" id="7232"/>
    <lineage>
        <taxon>Eukaryota</taxon>
        <taxon>Metazoa</taxon>
        <taxon>Ecdysozoa</taxon>
        <taxon>Arthropoda</taxon>
        <taxon>Hexapoda</taxon>
        <taxon>Insecta</taxon>
        <taxon>Pterygota</taxon>
        <taxon>Neoptera</taxon>
        <taxon>Endopterygota</taxon>
        <taxon>Diptera</taxon>
        <taxon>Brachycera</taxon>
        <taxon>Muscomorpha</taxon>
        <taxon>Ephydroidea</taxon>
        <taxon>Drosophilidae</taxon>
        <taxon>Drosophila</taxon>
    </lineage>
</organism>
<accession>A0A484B5M2</accession>
<sequence>MGNRLSGLWCKKTATLHINNETKQQQQQQQQQRQQSEIVGDNSSAKNNKSHRKKSSGATAGGVGVGGGTGAGGTFRFGSARRLSLTSCVSKDKKSALKATTTNSHISTVEQQYQELLQQNSTSQPVDSQAESKSVQTATMKVNAQLPTVK</sequence>
<dbReference type="OMA" id="ITHEEFT"/>
<evidence type="ECO:0000313" key="3">
    <source>
        <dbReference type="Proteomes" id="UP000295192"/>
    </source>
</evidence>
<dbReference type="EMBL" id="LSRL02000116">
    <property type="protein sequence ID" value="TDG44157.1"/>
    <property type="molecule type" value="Genomic_DNA"/>
</dbReference>
<keyword evidence="3" id="KW-1185">Reference proteome</keyword>
<dbReference type="Proteomes" id="UP000295192">
    <property type="component" value="Unassembled WGS sequence"/>
</dbReference>
<feature type="compositionally biased region" description="Gly residues" evidence="1">
    <location>
        <begin position="59"/>
        <end position="75"/>
    </location>
</feature>
<gene>
    <name evidence="2" type="ORF">AWZ03_009434</name>
</gene>
<protein>
    <submittedName>
        <fullName evidence="2">Uncharacterized protein</fullName>
    </submittedName>
</protein>
<evidence type="ECO:0000256" key="1">
    <source>
        <dbReference type="SAM" id="MobiDB-lite"/>
    </source>
</evidence>
<reference evidence="2 3" key="1">
    <citation type="journal article" date="2019" name="J. Hered.">
        <title>An Improved Genome Assembly for Drosophila navojoa, the Basal Species in the mojavensis Cluster.</title>
        <authorList>
            <person name="Vanderlinde T."/>
            <person name="Dupim E.G."/>
            <person name="Nazario-Yepiz N.O."/>
            <person name="Carvalho A.B."/>
        </authorList>
    </citation>
    <scope>NUCLEOTIDE SEQUENCE [LARGE SCALE GENOMIC DNA]</scope>
    <source>
        <strain evidence="2">Navoj_Jal97</strain>
        <tissue evidence="2">Whole organism</tissue>
    </source>
</reference>